<reference evidence="7" key="1">
    <citation type="submission" date="2020-11" db="EMBL/GenBank/DDBJ databases">
        <title>Sequencing the genomes of 1000 actinobacteria strains.</title>
        <authorList>
            <person name="Klenk H.-P."/>
        </authorList>
    </citation>
    <scope>NUCLEOTIDE SEQUENCE</scope>
    <source>
        <strain evidence="7">DSM 43175</strain>
    </source>
</reference>
<dbReference type="InterPro" id="IPR004111">
    <property type="entry name" value="Repressor_TetR_C"/>
</dbReference>
<dbReference type="SUPFAM" id="SSF46689">
    <property type="entry name" value="Homeodomain-like"/>
    <property type="match status" value="1"/>
</dbReference>
<feature type="domain" description="HTH tetR-type" evidence="6">
    <location>
        <begin position="26"/>
        <end position="86"/>
    </location>
</feature>
<evidence type="ECO:0000256" key="4">
    <source>
        <dbReference type="PROSITE-ProRule" id="PRU00335"/>
    </source>
</evidence>
<evidence type="ECO:0000313" key="8">
    <source>
        <dbReference type="Proteomes" id="UP000614047"/>
    </source>
</evidence>
<feature type="compositionally biased region" description="Basic and acidic residues" evidence="5">
    <location>
        <begin position="292"/>
        <end position="304"/>
    </location>
</feature>
<dbReference type="PANTHER" id="PTHR30055:SF151">
    <property type="entry name" value="TRANSCRIPTIONAL REGULATORY PROTEIN"/>
    <property type="match status" value="1"/>
</dbReference>
<keyword evidence="2 4" id="KW-0238">DNA-binding</keyword>
<evidence type="ECO:0000256" key="2">
    <source>
        <dbReference type="ARBA" id="ARBA00023125"/>
    </source>
</evidence>
<organism evidence="7 8">
    <name type="scientific">Actinomadura viridis</name>
    <dbReference type="NCBI Taxonomy" id="58110"/>
    <lineage>
        <taxon>Bacteria</taxon>
        <taxon>Bacillati</taxon>
        <taxon>Actinomycetota</taxon>
        <taxon>Actinomycetes</taxon>
        <taxon>Streptosporangiales</taxon>
        <taxon>Thermomonosporaceae</taxon>
        <taxon>Actinomadura</taxon>
    </lineage>
</organism>
<dbReference type="RefSeq" id="WP_307828986.1">
    <property type="nucleotide sequence ID" value="NZ_BAABES010000021.1"/>
</dbReference>
<evidence type="ECO:0000256" key="3">
    <source>
        <dbReference type="ARBA" id="ARBA00023163"/>
    </source>
</evidence>
<feature type="compositionally biased region" description="Low complexity" evidence="5">
    <location>
        <begin position="271"/>
        <end position="280"/>
    </location>
</feature>
<dbReference type="GO" id="GO:0003700">
    <property type="term" value="F:DNA-binding transcription factor activity"/>
    <property type="evidence" value="ECO:0007669"/>
    <property type="project" value="TreeGrafter"/>
</dbReference>
<dbReference type="GO" id="GO:0000976">
    <property type="term" value="F:transcription cis-regulatory region binding"/>
    <property type="evidence" value="ECO:0007669"/>
    <property type="project" value="TreeGrafter"/>
</dbReference>
<evidence type="ECO:0000256" key="1">
    <source>
        <dbReference type="ARBA" id="ARBA00023015"/>
    </source>
</evidence>
<comment type="caution">
    <text evidence="7">The sequence shown here is derived from an EMBL/GenBank/DDBJ whole genome shotgun (WGS) entry which is preliminary data.</text>
</comment>
<gene>
    <name evidence="7" type="ORF">IW256_004259</name>
</gene>
<feature type="DNA-binding region" description="H-T-H motif" evidence="4">
    <location>
        <begin position="49"/>
        <end position="68"/>
    </location>
</feature>
<dbReference type="AlphaFoldDB" id="A0A931DM68"/>
<dbReference type="Pfam" id="PF00440">
    <property type="entry name" value="TetR_N"/>
    <property type="match status" value="1"/>
</dbReference>
<dbReference type="InterPro" id="IPR009057">
    <property type="entry name" value="Homeodomain-like_sf"/>
</dbReference>
<feature type="region of interest" description="Disordered" evidence="5">
    <location>
        <begin position="243"/>
        <end position="346"/>
    </location>
</feature>
<dbReference type="Gene3D" id="1.10.10.60">
    <property type="entry name" value="Homeodomain-like"/>
    <property type="match status" value="1"/>
</dbReference>
<dbReference type="PROSITE" id="PS50977">
    <property type="entry name" value="HTH_TETR_2"/>
    <property type="match status" value="1"/>
</dbReference>
<dbReference type="GO" id="GO:0045892">
    <property type="term" value="P:negative regulation of DNA-templated transcription"/>
    <property type="evidence" value="ECO:0007669"/>
    <property type="project" value="InterPro"/>
</dbReference>
<evidence type="ECO:0000313" key="7">
    <source>
        <dbReference type="EMBL" id="MBG6090146.1"/>
    </source>
</evidence>
<dbReference type="InterPro" id="IPR050109">
    <property type="entry name" value="HTH-type_TetR-like_transc_reg"/>
</dbReference>
<dbReference type="InterPro" id="IPR001647">
    <property type="entry name" value="HTH_TetR"/>
</dbReference>
<dbReference type="Proteomes" id="UP000614047">
    <property type="component" value="Unassembled WGS sequence"/>
</dbReference>
<proteinExistence type="predicted"/>
<dbReference type="SUPFAM" id="SSF48498">
    <property type="entry name" value="Tetracyclin repressor-like, C-terminal domain"/>
    <property type="match status" value="1"/>
</dbReference>
<protein>
    <submittedName>
        <fullName evidence="7">AcrR family transcriptional regulator</fullName>
    </submittedName>
</protein>
<keyword evidence="8" id="KW-1185">Reference proteome</keyword>
<dbReference type="Gene3D" id="1.10.357.10">
    <property type="entry name" value="Tetracycline Repressor, domain 2"/>
    <property type="match status" value="1"/>
</dbReference>
<keyword evidence="3" id="KW-0804">Transcription</keyword>
<dbReference type="Pfam" id="PF02909">
    <property type="entry name" value="TetR_C_1"/>
    <property type="match status" value="1"/>
</dbReference>
<dbReference type="PANTHER" id="PTHR30055">
    <property type="entry name" value="HTH-TYPE TRANSCRIPTIONAL REGULATOR RUTR"/>
    <property type="match status" value="1"/>
</dbReference>
<feature type="compositionally biased region" description="Basic residues" evidence="5">
    <location>
        <begin position="336"/>
        <end position="346"/>
    </location>
</feature>
<accession>A0A931DM68</accession>
<keyword evidence="1" id="KW-0805">Transcription regulation</keyword>
<dbReference type="InterPro" id="IPR036271">
    <property type="entry name" value="Tet_transcr_reg_TetR-rel_C_sf"/>
</dbReference>
<evidence type="ECO:0000259" key="6">
    <source>
        <dbReference type="PROSITE" id="PS50977"/>
    </source>
</evidence>
<name>A0A931DM68_9ACTN</name>
<evidence type="ECO:0000256" key="5">
    <source>
        <dbReference type="SAM" id="MobiDB-lite"/>
    </source>
</evidence>
<sequence>MGTVTDAEYVNIWMRPERPSYGRKPAYSRAQITRAAIRIADAEGLEAATMRRIAAEIGTGAMSLYRYVPSRDDLIQLVADHLMGEIDLTGVPSGDWRADLRRYAEGLRAMWLRHPWVATVQRSLPGLGPNQLQLIERVMGALDPHLSIDENLRLMAMLNSHIESAVREEISSAEEVRRSGLSESEWLARSSPRVHQLVSSGKYPIFTKIVMEARRPHLSRDDQFRNGLEHILDYIAAAIPSTPEPPAEAVRAHRSPAAQPVPFTTRRDETPAAAADASPACDENSTAGTSERPGRDETSDDPPRPHGCTVCGRPVPRTATGRPRRYCSRACQQRAYRSRRRSGTSE</sequence>
<dbReference type="EMBL" id="JADOUA010000001">
    <property type="protein sequence ID" value="MBG6090146.1"/>
    <property type="molecule type" value="Genomic_DNA"/>
</dbReference>